<dbReference type="PANTHER" id="PTHR43084">
    <property type="entry name" value="PERSULFIDE DIOXYGENASE ETHE1"/>
    <property type="match status" value="1"/>
</dbReference>
<dbReference type="EMBL" id="CP001219">
    <property type="protein sequence ID" value="ACK78910.1"/>
    <property type="molecule type" value="Genomic_DNA"/>
</dbReference>
<dbReference type="KEGG" id="afr:AFE_0956"/>
<accession>B7J7D2</accession>
<dbReference type="HOGENOM" id="CLU_030571_7_0_6"/>
<dbReference type="GO" id="GO:0070813">
    <property type="term" value="P:hydrogen sulfide metabolic process"/>
    <property type="evidence" value="ECO:0007669"/>
    <property type="project" value="TreeGrafter"/>
</dbReference>
<evidence type="ECO:0000313" key="3">
    <source>
        <dbReference type="EMBL" id="ACK78910.1"/>
    </source>
</evidence>
<dbReference type="Gene3D" id="3.60.15.10">
    <property type="entry name" value="Ribonuclease Z/Hydroxyacylglutathione hydrolase-like"/>
    <property type="match status" value="1"/>
</dbReference>
<dbReference type="STRING" id="243159.AFE_0956"/>
<dbReference type="GO" id="GO:0050313">
    <property type="term" value="F:sulfur dioxygenase activity"/>
    <property type="evidence" value="ECO:0007669"/>
    <property type="project" value="InterPro"/>
</dbReference>
<dbReference type="SMART" id="SM00849">
    <property type="entry name" value="Lactamase_B"/>
    <property type="match status" value="1"/>
</dbReference>
<dbReference type="Pfam" id="PF00753">
    <property type="entry name" value="Lactamase_B"/>
    <property type="match status" value="1"/>
</dbReference>
<evidence type="ECO:0000259" key="2">
    <source>
        <dbReference type="SMART" id="SM00849"/>
    </source>
</evidence>
<evidence type="ECO:0000256" key="1">
    <source>
        <dbReference type="ARBA" id="ARBA00022723"/>
    </source>
</evidence>
<keyword evidence="1" id="KW-0479">Metal-binding</keyword>
<dbReference type="GO" id="GO:0046872">
    <property type="term" value="F:metal ion binding"/>
    <property type="evidence" value="ECO:0007669"/>
    <property type="project" value="UniProtKB-KW"/>
</dbReference>
<dbReference type="InterPro" id="IPR051682">
    <property type="entry name" value="Mito_Persulfide_Diox"/>
</dbReference>
<feature type="domain" description="Metallo-beta-lactamase" evidence="2">
    <location>
        <begin position="59"/>
        <end position="217"/>
    </location>
</feature>
<dbReference type="InterPro" id="IPR001279">
    <property type="entry name" value="Metallo-B-lactamas"/>
</dbReference>
<organism evidence="3 4">
    <name type="scientific">Acidithiobacillus ferrooxidans (strain ATCC 23270 / DSM 14882 / CIP 104768 / NCIMB 8455)</name>
    <name type="common">Ferrobacillus ferrooxidans (strain ATCC 23270)</name>
    <dbReference type="NCBI Taxonomy" id="243159"/>
    <lineage>
        <taxon>Bacteria</taxon>
        <taxon>Pseudomonadati</taxon>
        <taxon>Pseudomonadota</taxon>
        <taxon>Acidithiobacillia</taxon>
        <taxon>Acidithiobacillales</taxon>
        <taxon>Acidithiobacillaceae</taxon>
        <taxon>Acidithiobacillus</taxon>
    </lineage>
</organism>
<keyword evidence="4" id="KW-1185">Reference proteome</keyword>
<sequence length="291" mass="32750">MNSPTNKIQRPVYHYPFKGRQDNRLLSNNGTEIANTLMSKYSTGTGDMIFRQLCTPKGGHLSYLLGDPVTRETVIIDPMPTHVDTLEAFMIERGLDLRYILQTHHEPVHIAAATVLKEHSGARIVAHESVTDEHIDLRMRHGDVLYFGEESLRVLHTPGLSPCAVTYWWEDRLFTGMTLLATGAAPCTSQSDPQTLYHSITQSLLSFPGETLIYPGLESKGRRLTSIEELRRKDNWFNNQRGKGAFLRSCALLLPEKSSVEVTRKSDVNKIGAQEEDVHHYMPGRNIPASL</sequence>
<proteinExistence type="predicted"/>
<name>B7J7D2_ACIF2</name>
<dbReference type="InterPro" id="IPR044528">
    <property type="entry name" value="POD-like_MBL-fold"/>
</dbReference>
<dbReference type="Proteomes" id="UP000001362">
    <property type="component" value="Chromosome"/>
</dbReference>
<dbReference type="AlphaFoldDB" id="B7J7D2"/>
<dbReference type="CDD" id="cd07724">
    <property type="entry name" value="POD-like_MBL-fold"/>
    <property type="match status" value="1"/>
</dbReference>
<evidence type="ECO:0000313" key="4">
    <source>
        <dbReference type="Proteomes" id="UP000001362"/>
    </source>
</evidence>
<dbReference type="SUPFAM" id="SSF56281">
    <property type="entry name" value="Metallo-hydrolase/oxidoreductase"/>
    <property type="match status" value="1"/>
</dbReference>
<protein>
    <submittedName>
        <fullName evidence="3">Metallo-beta-lactamase family protein</fullName>
    </submittedName>
</protein>
<reference evidence="3 4" key="1">
    <citation type="journal article" date="2008" name="BMC Genomics">
        <title>Acidithiobacillus ferrooxidans metabolism: from genome sequence to industrial applications.</title>
        <authorList>
            <person name="Valdes J."/>
            <person name="Pedroso I."/>
            <person name="Quatrini R."/>
            <person name="Dodson R.J."/>
            <person name="Tettelin H."/>
            <person name="Blake R.II."/>
            <person name="Eisen J.A."/>
            <person name="Holmes D.S."/>
        </authorList>
    </citation>
    <scope>NUCLEOTIDE SEQUENCE [LARGE SCALE GENOMIC DNA]</scope>
    <source>
        <strain evidence="4">ATCC 23270 / DSM 14882 / CIP 104768 / NCIMB 8455</strain>
    </source>
</reference>
<dbReference type="eggNOG" id="COG0491">
    <property type="taxonomic scope" value="Bacteria"/>
</dbReference>
<dbReference type="GO" id="GO:0006749">
    <property type="term" value="P:glutathione metabolic process"/>
    <property type="evidence" value="ECO:0007669"/>
    <property type="project" value="InterPro"/>
</dbReference>
<gene>
    <name evidence="3" type="ordered locus">AFE_0956</name>
</gene>
<dbReference type="PaxDb" id="243159-AFE_0956"/>
<dbReference type="InterPro" id="IPR036866">
    <property type="entry name" value="RibonucZ/Hydroxyglut_hydro"/>
</dbReference>
<dbReference type="PANTHER" id="PTHR43084:SF1">
    <property type="entry name" value="PERSULFIDE DIOXYGENASE ETHE1, MITOCHONDRIAL"/>
    <property type="match status" value="1"/>
</dbReference>